<reference evidence="1 2" key="1">
    <citation type="journal article" date="2014" name="Genome Announc.">
        <title>Draft genome sequences of the altered schaedler flora, a defined bacterial community from gnotobiotic mice.</title>
        <authorList>
            <person name="Wannemuehler M.J."/>
            <person name="Overstreet A.M."/>
            <person name="Ward D.V."/>
            <person name="Phillips G.J."/>
        </authorList>
    </citation>
    <scope>NUCLEOTIDE SEQUENCE [LARGE SCALE GENOMIC DNA]</scope>
    <source>
        <strain evidence="1 2">ASF492</strain>
    </source>
</reference>
<dbReference type="eggNOG" id="ENOG5030F26">
    <property type="taxonomic scope" value="Bacteria"/>
</dbReference>
<evidence type="ECO:0000313" key="1">
    <source>
        <dbReference type="EMBL" id="EMZ28390.1"/>
    </source>
</evidence>
<gene>
    <name evidence="1" type="ORF">C823_01923</name>
</gene>
<comment type="caution">
    <text evidence="1">The sequence shown here is derived from an EMBL/GenBank/DDBJ whole genome shotgun (WGS) entry which is preliminary data.</text>
</comment>
<organism evidence="1 2">
    <name type="scientific">Eubacterium plexicaudatum ASF492</name>
    <dbReference type="NCBI Taxonomy" id="1235802"/>
    <lineage>
        <taxon>Bacteria</taxon>
        <taxon>Bacillati</taxon>
        <taxon>Bacillota</taxon>
        <taxon>Clostridia</taxon>
        <taxon>Eubacteriales</taxon>
        <taxon>Eubacteriaceae</taxon>
        <taxon>Eubacterium</taxon>
    </lineage>
</organism>
<dbReference type="PATRIC" id="fig|1235802.3.peg.2034"/>
<dbReference type="HOGENOM" id="CLU_803499_0_0_9"/>
<protein>
    <recommendedName>
        <fullName evidence="3">PD-(D/E)XK nuclease superfamily protein</fullName>
    </recommendedName>
</protein>
<dbReference type="Proteomes" id="UP000012589">
    <property type="component" value="Unassembled WGS sequence"/>
</dbReference>
<dbReference type="EMBL" id="AQFT01000064">
    <property type="protein sequence ID" value="EMZ28390.1"/>
    <property type="molecule type" value="Genomic_DNA"/>
</dbReference>
<dbReference type="Pfam" id="PF14281">
    <property type="entry name" value="PDDEXK_4"/>
    <property type="match status" value="1"/>
</dbReference>
<dbReference type="InterPro" id="IPR029470">
    <property type="entry name" value="PDDEXK_4"/>
</dbReference>
<sequence>MSDILLARTEVAAEYVIDNERRIDIVIQNPRFFIPIEVKIYAGEQEGQCYDYYQYAKNSRLVYLTRFGNAPSEYSRKKKSGTDILPIDRIQCISWAEDICRWLNKLTTQLAEPVKSTIMQYIDAIHVVADERGRKMMEKNLEILYESPDYFRAGIAIEKSMKSAKITLMHLVFDDLKKEMEKITSKYWLVPEKEFHYFTYEEKCNEKFYDGNASTCPGLNYIVKKAKLCPQNIQMWFRIEVQDNLYAGIVLFDTKNGYEVDEITEQMIGQIVQYMNEDAVTPAGWWVSWCYPNGKIQDGYYDDVPDFKHMNPCAVSLVDKQNRMEFVKSAVKNFEEHILKHLKNL</sequence>
<name>N2AQM0_9FIRM</name>
<dbReference type="STRING" id="1235802.C823_01923"/>
<evidence type="ECO:0008006" key="3">
    <source>
        <dbReference type="Google" id="ProtNLM"/>
    </source>
</evidence>
<evidence type="ECO:0000313" key="2">
    <source>
        <dbReference type="Proteomes" id="UP000012589"/>
    </source>
</evidence>
<proteinExistence type="predicted"/>
<accession>N2AQM0</accession>
<keyword evidence="2" id="KW-1185">Reference proteome</keyword>
<dbReference type="AlphaFoldDB" id="N2AQM0"/>